<dbReference type="AlphaFoldDB" id="A0A1I4I0I9"/>
<dbReference type="Pfam" id="PF00881">
    <property type="entry name" value="Nitroreductase"/>
    <property type="match status" value="1"/>
</dbReference>
<accession>A0A1I4I0I9</accession>
<evidence type="ECO:0000313" key="2">
    <source>
        <dbReference type="EMBL" id="SFL47577.1"/>
    </source>
</evidence>
<dbReference type="GO" id="GO:0016491">
    <property type="term" value="F:oxidoreductase activity"/>
    <property type="evidence" value="ECO:0007669"/>
    <property type="project" value="InterPro"/>
</dbReference>
<evidence type="ECO:0000313" key="3">
    <source>
        <dbReference type="Proteomes" id="UP000199550"/>
    </source>
</evidence>
<dbReference type="Proteomes" id="UP000199550">
    <property type="component" value="Unassembled WGS sequence"/>
</dbReference>
<name>A0A1I4I0I9_9RHOB</name>
<dbReference type="EMBL" id="FOTF01000021">
    <property type="protein sequence ID" value="SFL47577.1"/>
    <property type="molecule type" value="Genomic_DNA"/>
</dbReference>
<dbReference type="STRING" id="195913.SAMN04488004_12133"/>
<dbReference type="InterPro" id="IPR000415">
    <property type="entry name" value="Nitroreductase-like"/>
</dbReference>
<evidence type="ECO:0000259" key="1">
    <source>
        <dbReference type="Pfam" id="PF00881"/>
    </source>
</evidence>
<reference evidence="2 3" key="1">
    <citation type="submission" date="2016-10" db="EMBL/GenBank/DDBJ databases">
        <authorList>
            <person name="de Groot N.N."/>
        </authorList>
    </citation>
    <scope>NUCLEOTIDE SEQUENCE [LARGE SCALE GENOMIC DNA]</scope>
    <source>
        <strain evidence="2 3">DSM 16199</strain>
    </source>
</reference>
<dbReference type="SUPFAM" id="SSF55469">
    <property type="entry name" value="FMN-dependent nitroreductase-like"/>
    <property type="match status" value="1"/>
</dbReference>
<gene>
    <name evidence="2" type="ORF">SAMN04488004_12133</name>
</gene>
<keyword evidence="3" id="KW-1185">Reference proteome</keyword>
<sequence length="89" mass="9982">MQMTPDHAQALQDILTWRRDVRHFRPDPVAQDRLDRLRAAMDLAPSVGNARPWRVMQVTTPALRSAVIANFEAANTQAAARYDGAQKDA</sequence>
<dbReference type="InterPro" id="IPR029479">
    <property type="entry name" value="Nitroreductase"/>
</dbReference>
<protein>
    <submittedName>
        <fullName evidence="2">Nitroreductase family protein</fullName>
    </submittedName>
</protein>
<feature type="domain" description="Nitroreductase" evidence="1">
    <location>
        <begin position="16"/>
        <end position="83"/>
    </location>
</feature>
<proteinExistence type="predicted"/>
<dbReference type="Gene3D" id="3.40.109.10">
    <property type="entry name" value="NADH Oxidase"/>
    <property type="match status" value="1"/>
</dbReference>
<organism evidence="2 3">
    <name type="scientific">Loktanella salsilacus</name>
    <dbReference type="NCBI Taxonomy" id="195913"/>
    <lineage>
        <taxon>Bacteria</taxon>
        <taxon>Pseudomonadati</taxon>
        <taxon>Pseudomonadota</taxon>
        <taxon>Alphaproteobacteria</taxon>
        <taxon>Rhodobacterales</taxon>
        <taxon>Roseobacteraceae</taxon>
        <taxon>Loktanella</taxon>
    </lineage>
</organism>